<feature type="compositionally biased region" description="Basic and acidic residues" evidence="2">
    <location>
        <begin position="158"/>
        <end position="167"/>
    </location>
</feature>
<keyword evidence="4" id="KW-1185">Reference proteome</keyword>
<dbReference type="InterPro" id="IPR027417">
    <property type="entry name" value="P-loop_NTPase"/>
</dbReference>
<feature type="region of interest" description="Disordered" evidence="2">
    <location>
        <begin position="158"/>
        <end position="216"/>
    </location>
</feature>
<reference evidence="3 4" key="1">
    <citation type="journal article" date="2007" name="Nat. Biotechnol.">
        <title>Complete genome sequence of the myxobacterium Sorangium cellulosum.</title>
        <authorList>
            <person name="Schneiker S."/>
            <person name="Perlova O."/>
            <person name="Kaiser O."/>
            <person name="Gerth K."/>
            <person name="Alici A."/>
            <person name="Altmeyer M.O."/>
            <person name="Bartels D."/>
            <person name="Bekel T."/>
            <person name="Beyer S."/>
            <person name="Bode E."/>
            <person name="Bode H.B."/>
            <person name="Bolten C.J."/>
            <person name="Choudhuri J.V."/>
            <person name="Doss S."/>
            <person name="Elnakady Y.A."/>
            <person name="Frank B."/>
            <person name="Gaigalat L."/>
            <person name="Goesmann A."/>
            <person name="Groeger C."/>
            <person name="Gross F."/>
            <person name="Jelsbak L."/>
            <person name="Jelsbak L."/>
            <person name="Kalinowski J."/>
            <person name="Kegler C."/>
            <person name="Knauber T."/>
            <person name="Konietzny S."/>
            <person name="Kopp M."/>
            <person name="Krause L."/>
            <person name="Krug D."/>
            <person name="Linke B."/>
            <person name="Mahmud T."/>
            <person name="Martinez-Arias R."/>
            <person name="McHardy A.C."/>
            <person name="Merai M."/>
            <person name="Meyer F."/>
            <person name="Mormann S."/>
            <person name="Munoz-Dorado J."/>
            <person name="Perez J."/>
            <person name="Pradella S."/>
            <person name="Rachid S."/>
            <person name="Raddatz G."/>
            <person name="Rosenau F."/>
            <person name="Rueckert C."/>
            <person name="Sasse F."/>
            <person name="Scharfe M."/>
            <person name="Schuster S.C."/>
            <person name="Suen G."/>
            <person name="Treuner-Lange A."/>
            <person name="Velicer G.J."/>
            <person name="Vorholter F.-J."/>
            <person name="Weissman K.J."/>
            <person name="Welch R.D."/>
            <person name="Wenzel S.C."/>
            <person name="Whitworth D.E."/>
            <person name="Wilhelm S."/>
            <person name="Wittmann C."/>
            <person name="Bloecker H."/>
            <person name="Puehler A."/>
            <person name="Mueller R."/>
        </authorList>
    </citation>
    <scope>NUCLEOTIDE SEQUENCE [LARGE SCALE GENOMIC DNA]</scope>
    <source>
        <strain evidence="4">So ce56</strain>
    </source>
</reference>
<dbReference type="Proteomes" id="UP000002139">
    <property type="component" value="Chromosome"/>
</dbReference>
<protein>
    <submittedName>
        <fullName evidence="3">Uncharacterized protein</fullName>
    </submittedName>
</protein>
<feature type="coiled-coil region" evidence="1">
    <location>
        <begin position="795"/>
        <end position="822"/>
    </location>
</feature>
<name>A9FMV2_SORC5</name>
<proteinExistence type="predicted"/>
<gene>
    <name evidence="3" type="ordered locus">sce8194</name>
</gene>
<evidence type="ECO:0000313" key="4">
    <source>
        <dbReference type="Proteomes" id="UP000002139"/>
    </source>
</evidence>
<feature type="region of interest" description="Disordered" evidence="2">
    <location>
        <begin position="732"/>
        <end position="751"/>
    </location>
</feature>
<dbReference type="HOGENOM" id="CLU_237911_0_0_7"/>
<evidence type="ECO:0000256" key="1">
    <source>
        <dbReference type="SAM" id="Coils"/>
    </source>
</evidence>
<feature type="compositionally biased region" description="Basic and acidic residues" evidence="2">
    <location>
        <begin position="736"/>
        <end position="751"/>
    </location>
</feature>
<dbReference type="Gene3D" id="3.40.50.300">
    <property type="entry name" value="P-loop containing nucleotide triphosphate hydrolases"/>
    <property type="match status" value="1"/>
</dbReference>
<sequence>MAAQAKKLELVRSIAGPGAAPHGEAHEPPCAGAEVAPLEPDGEAQGPPCAGAEVAPLEPDGEEQEPPCTGAEAVVTEQLESSDVGAPAAPTPEPAAASAGAEFRQAAPPSHPGSAKASMSAPSAILAIGNAEPDAPAISRTRRHTALGSLSLSHDELASAFPDDARPPVESIAEGERRRKPRSAAAAAPAPKRMTHSAPPAARSAPASSGSPSLASARALRRETGVVQGVEAKAPAASWSEGAPRTLGRQPAEEVGAHPAIEVNPAGSPNAVPRPEETARDGTIGEGELQTSAAAPAIHAAVPRLATEPVAEVESRIWEMIERDEESLALLLTRQLAGQGERPLLPVPRAELIEIAILTRCGADRQELLTAFQQRESVLVEQSLEVDEEAVALYAAGALAARALLATGGEVSALLGQIEFQGRAGIMAELCDAIVAFQRFGIALTPELLRGVRTLEAVETERRRALEDLVAWRETNRGALMRFARATNVWRAWLRDDGAIGMTIEAAQRGDIQRLRAFCEQWAPSGNHWKEQLRRTDERLNGPGARSPIEGAVVRHDFPAKLRELNQLGGRLVAVCDRLVAPQGSEQLQFHLEEFRRRLRDALRDIRPRLDQIRAEAPTARLRAAATSVSRQVDWIERFLQVESGVIEQQLNPQEVLAGDFLRIPGLRLDRSWNAINPPPLSKLCQLVGDAAGGGLSPLSDVIRVAEARCNIRTLRQALAVTERRRPADVDWQGPMERHDQTRERAARQRDVRAHEVESNLERALVENLVPEGHIVEFRARVEAIRNAAGEDIELDEIRAILDDIEKDLEERRTQRARELNERLLRLEISSSLHGRIMEAIQRRDLQVAEELVAAAERGDSLSSDSGRRDPFLEFFPQRCQEIQTWLEQSDGWTLLRNALREDAPATTSVIDLSTIDDKVRRASTGKLIDAWRAVKRLDPGTISASRDTGARFSESVRTILQELGWRVREVLVTSATKRDNSAWLTAITDPVQDLPRFVVPHYGSRAGGRYRILCAWNRPPEETLLHLVSSNTEEPNAPVMAFFLGRLGEAKRRTLARLSREQRRTVLVLDDVLLAFLTGEPGMRLPTFLACATPFTTMSPYTTTAGLVDREMFFGRLRERELIWDTRGAHLLYGGRQLGKTALLRAIERERHNEAKGIIVQWIDLKEEGIGHARSIDDIWLLIASRLRQFSICSRSSSGYEGLRAQIHEWLGRDPGRRILLLLDEADAFLRADATSRALEYGEGFERVSRLKALMDDTGGRFKVVFAGLHNVQRTARNVNSPLAHLGEPICIGPLFGGSDAPTGEARAALSLVRDPMEALGFRFESQDLPLRILAHTNWYPSLTQLFCRELLEHMVRTRSDASRVRQGPPYAITAKDIEEAYRGQNLRKEILERFRITLDLDRRYRVIALCIAAETVRDRVSGISAGFSLDWIRSHCLYWWEQGFQESRTNEAFRSLLDEMVGLGVLRTTSRDRYALRNPNVLNLLGTHEEIDRDLVDAITQEPAAEYEPATFRRAVPGMVWQRSPLTASQESDLLARAHGIRVVFGLTASSIQDIQRFIELPVPGAEGYMLRDVRSQTDFRVKLDRLTDRRENELLVVCVPQNTPWNEGWIQAAAEKLGRARSRRNFIRVAFLADSERAWSYKEPEIAPDIDFGHLSLGPWAPVAIRRLLSDLHVSEVAWKVIADATGGWSWYVGKVADELKTGAPGGTARVEEVCASLGPLWKEIVLRDLCSRALPAMKAMASYGEPLTTAELLELLDADQRNPVVLEQVLRWAQRVGILRVASGDTHEVDPAFRAVLLQS</sequence>
<dbReference type="eggNOG" id="COG1672">
    <property type="taxonomic scope" value="Bacteria"/>
</dbReference>
<dbReference type="SUPFAM" id="SSF52540">
    <property type="entry name" value="P-loop containing nucleoside triphosphate hydrolases"/>
    <property type="match status" value="1"/>
</dbReference>
<evidence type="ECO:0000256" key="2">
    <source>
        <dbReference type="SAM" id="MobiDB-lite"/>
    </source>
</evidence>
<feature type="compositionally biased region" description="Low complexity" evidence="2">
    <location>
        <begin position="183"/>
        <end position="216"/>
    </location>
</feature>
<dbReference type="KEGG" id="scl:sce8194"/>
<feature type="region of interest" description="Disordered" evidence="2">
    <location>
        <begin position="229"/>
        <end position="282"/>
    </location>
</feature>
<dbReference type="EMBL" id="AM746676">
    <property type="protein sequence ID" value="CAN98364.1"/>
    <property type="molecule type" value="Genomic_DNA"/>
</dbReference>
<feature type="region of interest" description="Disordered" evidence="2">
    <location>
        <begin position="1"/>
        <end position="121"/>
    </location>
</feature>
<feature type="compositionally biased region" description="Basic and acidic residues" evidence="2">
    <location>
        <begin position="1"/>
        <end position="10"/>
    </location>
</feature>
<organism evidence="3 4">
    <name type="scientific">Sorangium cellulosum (strain So ce56)</name>
    <name type="common">Polyangium cellulosum (strain So ce56)</name>
    <dbReference type="NCBI Taxonomy" id="448385"/>
    <lineage>
        <taxon>Bacteria</taxon>
        <taxon>Pseudomonadati</taxon>
        <taxon>Myxococcota</taxon>
        <taxon>Polyangia</taxon>
        <taxon>Polyangiales</taxon>
        <taxon>Polyangiaceae</taxon>
        <taxon>Sorangium</taxon>
    </lineage>
</organism>
<evidence type="ECO:0000313" key="3">
    <source>
        <dbReference type="EMBL" id="CAN98364.1"/>
    </source>
</evidence>
<keyword evidence="1" id="KW-0175">Coiled coil</keyword>
<accession>A9FMV2</accession>